<dbReference type="InterPro" id="IPR013766">
    <property type="entry name" value="Thioredoxin_domain"/>
</dbReference>
<evidence type="ECO:0000313" key="2">
    <source>
        <dbReference type="EMBL" id="KAL2490985.1"/>
    </source>
</evidence>
<dbReference type="EMBL" id="JBFOLK010000008">
    <property type="protein sequence ID" value="KAL2490985.1"/>
    <property type="molecule type" value="Genomic_DNA"/>
</dbReference>
<accession>A0ABD1RRE4</accession>
<dbReference type="AlphaFoldDB" id="A0ABD1RRE4"/>
<proteinExistence type="predicted"/>
<protein>
    <submittedName>
        <fullName evidence="2">Protein disulfide-isomerase</fullName>
    </submittedName>
</protein>
<dbReference type="InterPro" id="IPR017937">
    <property type="entry name" value="Thioredoxin_CS"/>
</dbReference>
<reference evidence="3" key="1">
    <citation type="submission" date="2024-07" db="EMBL/GenBank/DDBJ databases">
        <title>Two chromosome-level genome assemblies of Korean endemic species Abeliophyllum distichum and Forsythia ovata (Oleaceae).</title>
        <authorList>
            <person name="Jang H."/>
        </authorList>
    </citation>
    <scope>NUCLEOTIDE SEQUENCE [LARGE SCALE GENOMIC DNA]</scope>
</reference>
<dbReference type="PROSITE" id="PS00194">
    <property type="entry name" value="THIOREDOXIN_1"/>
    <property type="match status" value="1"/>
</dbReference>
<gene>
    <name evidence="2" type="ORF">Adt_26613</name>
</gene>
<dbReference type="Pfam" id="PF00085">
    <property type="entry name" value="Thioredoxin"/>
    <property type="match status" value="1"/>
</dbReference>
<dbReference type="Proteomes" id="UP001604336">
    <property type="component" value="Unassembled WGS sequence"/>
</dbReference>
<name>A0ABD1RRE4_9LAMI</name>
<dbReference type="Gene3D" id="3.40.30.10">
    <property type="entry name" value="Glutaredoxin"/>
    <property type="match status" value="1"/>
</dbReference>
<organism evidence="2 3">
    <name type="scientific">Abeliophyllum distichum</name>
    <dbReference type="NCBI Taxonomy" id="126358"/>
    <lineage>
        <taxon>Eukaryota</taxon>
        <taxon>Viridiplantae</taxon>
        <taxon>Streptophyta</taxon>
        <taxon>Embryophyta</taxon>
        <taxon>Tracheophyta</taxon>
        <taxon>Spermatophyta</taxon>
        <taxon>Magnoliopsida</taxon>
        <taxon>eudicotyledons</taxon>
        <taxon>Gunneridae</taxon>
        <taxon>Pentapetalae</taxon>
        <taxon>asterids</taxon>
        <taxon>lamiids</taxon>
        <taxon>Lamiales</taxon>
        <taxon>Oleaceae</taxon>
        <taxon>Forsythieae</taxon>
        <taxon>Abeliophyllum</taxon>
    </lineage>
</organism>
<feature type="domain" description="Thioredoxin" evidence="1">
    <location>
        <begin position="2"/>
        <end position="37"/>
    </location>
</feature>
<sequence>MLEFYAPWCGHCKQLAPVLDEVDVSFANDPDIMIVKLVKFSQSLDYYLTSHSSLKVRESFYSSSSVGLRLLCISSSDTIHMVLEPSSEMQNGARAEKPPSLFILWGVNAVRATTSPFHSKQEFRARHKDRSEG</sequence>
<dbReference type="InterPro" id="IPR036249">
    <property type="entry name" value="Thioredoxin-like_sf"/>
</dbReference>
<evidence type="ECO:0000259" key="1">
    <source>
        <dbReference type="Pfam" id="PF00085"/>
    </source>
</evidence>
<comment type="caution">
    <text evidence="2">The sequence shown here is derived from an EMBL/GenBank/DDBJ whole genome shotgun (WGS) entry which is preliminary data.</text>
</comment>
<evidence type="ECO:0000313" key="3">
    <source>
        <dbReference type="Proteomes" id="UP001604336"/>
    </source>
</evidence>
<dbReference type="SUPFAM" id="SSF52833">
    <property type="entry name" value="Thioredoxin-like"/>
    <property type="match status" value="1"/>
</dbReference>
<keyword evidence="3" id="KW-1185">Reference proteome</keyword>